<evidence type="ECO:0000313" key="4">
    <source>
        <dbReference type="Proteomes" id="UP000254235"/>
    </source>
</evidence>
<dbReference type="SUPFAM" id="SSF101386">
    <property type="entry name" value="all-alpha NTP pyrophosphatases"/>
    <property type="match status" value="1"/>
</dbReference>
<keyword evidence="3" id="KW-0378">Hydrolase</keyword>
<evidence type="ECO:0000313" key="3">
    <source>
        <dbReference type="EMBL" id="SUC11240.1"/>
    </source>
</evidence>
<feature type="compositionally biased region" description="Basic and acidic residues" evidence="1">
    <location>
        <begin position="93"/>
        <end position="108"/>
    </location>
</feature>
<dbReference type="AlphaFoldDB" id="A0A379EXX3"/>
<dbReference type="PANTHER" id="PTHR42692">
    <property type="entry name" value="NUCLEOTIDE PYROPHOSPHOHYDROLASE"/>
    <property type="match status" value="1"/>
</dbReference>
<dbReference type="InterPro" id="IPR012359">
    <property type="entry name" value="MazG-related_YpjD"/>
</dbReference>
<evidence type="ECO:0000259" key="2">
    <source>
        <dbReference type="Pfam" id="PF03819"/>
    </source>
</evidence>
<accession>A0A379EXX3</accession>
<dbReference type="GeneID" id="78569833"/>
<dbReference type="Proteomes" id="UP000254235">
    <property type="component" value="Unassembled WGS sequence"/>
</dbReference>
<dbReference type="EMBL" id="UGTP01000001">
    <property type="protein sequence ID" value="SUC11240.1"/>
    <property type="molecule type" value="Genomic_DNA"/>
</dbReference>
<dbReference type="InterPro" id="IPR047046">
    <property type="entry name" value="YpjD/YvdC"/>
</dbReference>
<protein>
    <submittedName>
        <fullName evidence="3">MazG nucleotide pyrophosphohydrolase domain</fullName>
    </submittedName>
</protein>
<feature type="region of interest" description="Disordered" evidence="1">
    <location>
        <begin position="93"/>
        <end position="116"/>
    </location>
</feature>
<name>A0A379EXX3_9BACT</name>
<dbReference type="RefSeq" id="WP_181792294.1">
    <property type="nucleotide sequence ID" value="NZ_CAJPLF010000008.1"/>
</dbReference>
<feature type="domain" description="NTP pyrophosphohydrolase MazG-like" evidence="2">
    <location>
        <begin position="27"/>
        <end position="103"/>
    </location>
</feature>
<dbReference type="PIRSF" id="PIRSF029904">
    <property type="entry name" value="UCP029904_pph"/>
    <property type="match status" value="1"/>
</dbReference>
<dbReference type="CDD" id="cd11531">
    <property type="entry name" value="NTP-PPase_BsYpjD"/>
    <property type="match status" value="1"/>
</dbReference>
<dbReference type="PANTHER" id="PTHR42692:SF1">
    <property type="entry name" value="NUCLEOTIDE PYROPHOSPHOHYDROLASE"/>
    <property type="match status" value="1"/>
</dbReference>
<gene>
    <name evidence="3" type="primary">ypjD</name>
    <name evidence="3" type="ORF">NCTC13043_00083</name>
</gene>
<dbReference type="GO" id="GO:0016787">
    <property type="term" value="F:hydrolase activity"/>
    <property type="evidence" value="ECO:0007669"/>
    <property type="project" value="UniProtKB-KW"/>
</dbReference>
<dbReference type="Pfam" id="PF03819">
    <property type="entry name" value="MazG"/>
    <property type="match status" value="1"/>
</dbReference>
<reference evidence="3 4" key="1">
    <citation type="submission" date="2018-06" db="EMBL/GenBank/DDBJ databases">
        <authorList>
            <consortium name="Pathogen Informatics"/>
            <person name="Doyle S."/>
        </authorList>
    </citation>
    <scope>NUCLEOTIDE SEQUENCE [LARGE SCALE GENOMIC DNA]</scope>
    <source>
        <strain evidence="3 4">NCTC13043</strain>
    </source>
</reference>
<proteinExistence type="predicted"/>
<dbReference type="Gene3D" id="1.10.287.1080">
    <property type="entry name" value="MazG-like"/>
    <property type="match status" value="1"/>
</dbReference>
<dbReference type="InterPro" id="IPR004518">
    <property type="entry name" value="MazG-like_dom"/>
</dbReference>
<organism evidence="3 4">
    <name type="scientific">Prevotella pallens</name>
    <dbReference type="NCBI Taxonomy" id="60133"/>
    <lineage>
        <taxon>Bacteria</taxon>
        <taxon>Pseudomonadati</taxon>
        <taxon>Bacteroidota</taxon>
        <taxon>Bacteroidia</taxon>
        <taxon>Bacteroidales</taxon>
        <taxon>Prevotellaceae</taxon>
        <taxon>Prevotella</taxon>
    </lineage>
</organism>
<sequence>MDNEISIKEAQKLVDDWIHKYGVRYFSELTNMACLTEEVGELARIMARTYGDQSFKQGEKHNIGEEMADILWVLICLANQTGVDLTEELQKSFDKKTKRDKDRHKQNEKLTQTENT</sequence>
<evidence type="ECO:0000256" key="1">
    <source>
        <dbReference type="SAM" id="MobiDB-lite"/>
    </source>
</evidence>